<dbReference type="EMBL" id="VFIP01000043">
    <property type="protein sequence ID" value="TWR86144.1"/>
    <property type="molecule type" value="Genomic_DNA"/>
</dbReference>
<gene>
    <name evidence="1" type="ORF">FJD37_18625</name>
    <name evidence="2" type="ORF">FJD38_18120</name>
</gene>
<organism evidence="1 3">
    <name type="scientific">Pseudomonas saxonica</name>
    <dbReference type="NCBI Taxonomy" id="2600598"/>
    <lineage>
        <taxon>Bacteria</taxon>
        <taxon>Pseudomonadati</taxon>
        <taxon>Pseudomonadota</taxon>
        <taxon>Gammaproteobacteria</taxon>
        <taxon>Pseudomonadales</taxon>
        <taxon>Pseudomonadaceae</taxon>
        <taxon>Pseudomonas</taxon>
    </lineage>
</organism>
<dbReference type="EMBL" id="VFIO01000008">
    <property type="protein sequence ID" value="TWR87315.1"/>
    <property type="molecule type" value="Genomic_DNA"/>
</dbReference>
<proteinExistence type="predicted"/>
<dbReference type="OrthoDB" id="7011433at2"/>
<dbReference type="PROSITE" id="PS51257">
    <property type="entry name" value="PROKAR_LIPOPROTEIN"/>
    <property type="match status" value="1"/>
</dbReference>
<reference evidence="3 4" key="1">
    <citation type="submission" date="2019-06" db="EMBL/GenBank/DDBJ databases">
        <title>Pseudomonas bimorpha sp. nov. isolated from bovine raw milk and skim milk concentrate.</title>
        <authorList>
            <person name="Hofmann K."/>
            <person name="Huptas C."/>
            <person name="Doll E."/>
            <person name="Scherer S."/>
            <person name="Wenning M."/>
        </authorList>
    </citation>
    <scope>NUCLEOTIDE SEQUENCE [LARGE SCALE GENOMIC DNA]</scope>
    <source>
        <strain evidence="2 4">DSM 108989</strain>
        <strain evidence="1 3">DSM 108990</strain>
    </source>
</reference>
<evidence type="ECO:0000313" key="4">
    <source>
        <dbReference type="Proteomes" id="UP000318428"/>
    </source>
</evidence>
<evidence type="ECO:0000313" key="2">
    <source>
        <dbReference type="EMBL" id="TWR87315.1"/>
    </source>
</evidence>
<dbReference type="Gene3D" id="1.25.40.10">
    <property type="entry name" value="Tetratricopeptide repeat domain"/>
    <property type="match status" value="1"/>
</dbReference>
<sequence>MRLLLVLLVAGSMVGCTRWSMNHHLNSAYRAYDQGNCEAVMLELSEVDRESRNRPYIWPQTAMMRGLCLERTKFYLDAGQTYQWIITEFPKSEWAYRAKARIETLRILKFIPGPANNQAITTLPSTI</sequence>
<dbReference type="AlphaFoldDB" id="A0A5C5PU08"/>
<evidence type="ECO:0000313" key="1">
    <source>
        <dbReference type="EMBL" id="TWR86144.1"/>
    </source>
</evidence>
<dbReference type="RefSeq" id="WP_122783092.1">
    <property type="nucleotide sequence ID" value="NZ_CP142033.1"/>
</dbReference>
<accession>A0A5C5PU08</accession>
<protein>
    <submittedName>
        <fullName evidence="1">Tetratricopeptide repeat protein</fullName>
    </submittedName>
</protein>
<dbReference type="Proteomes" id="UP000317901">
    <property type="component" value="Unassembled WGS sequence"/>
</dbReference>
<dbReference type="InterPro" id="IPR011990">
    <property type="entry name" value="TPR-like_helical_dom_sf"/>
</dbReference>
<keyword evidence="4" id="KW-1185">Reference proteome</keyword>
<evidence type="ECO:0000313" key="3">
    <source>
        <dbReference type="Proteomes" id="UP000317901"/>
    </source>
</evidence>
<name>A0A5C5PU08_9PSED</name>
<comment type="caution">
    <text evidence="1">The sequence shown here is derived from an EMBL/GenBank/DDBJ whole genome shotgun (WGS) entry which is preliminary data.</text>
</comment>
<dbReference type="Proteomes" id="UP000318428">
    <property type="component" value="Unassembled WGS sequence"/>
</dbReference>